<dbReference type="AlphaFoldDB" id="A0A061RAL8"/>
<evidence type="ECO:0000256" key="9">
    <source>
        <dbReference type="ARBA" id="ARBA00022692"/>
    </source>
</evidence>
<gene>
    <name evidence="19" type="primary">CDS1</name>
    <name evidence="19" type="ORF">TSPGSL018_5101</name>
</gene>
<evidence type="ECO:0000256" key="2">
    <source>
        <dbReference type="ARBA" id="ARBA00004141"/>
    </source>
</evidence>
<dbReference type="PROSITE" id="PS01315">
    <property type="entry name" value="CDS"/>
    <property type="match status" value="1"/>
</dbReference>
<comment type="pathway">
    <text evidence="4">Lipid metabolism.</text>
</comment>
<dbReference type="GO" id="GO:0016024">
    <property type="term" value="P:CDP-diacylglycerol biosynthetic process"/>
    <property type="evidence" value="ECO:0007669"/>
    <property type="project" value="UniProtKB-UniRule"/>
</dbReference>
<keyword evidence="7 16" id="KW-0444">Lipid biosynthesis</keyword>
<dbReference type="GO" id="GO:0004605">
    <property type="term" value="F:phosphatidate cytidylyltransferase activity"/>
    <property type="evidence" value="ECO:0007669"/>
    <property type="project" value="UniProtKB-UniRule"/>
</dbReference>
<feature type="transmembrane region" description="Helical" evidence="16">
    <location>
        <begin position="358"/>
        <end position="380"/>
    </location>
</feature>
<comment type="function">
    <text evidence="16">May be involved in the synthesis of minor phospholipids and in modulation of IP3-mediated signal transduction.</text>
</comment>
<keyword evidence="10 16" id="KW-0548">Nucleotidyltransferase</keyword>
<dbReference type="Pfam" id="PF01148">
    <property type="entry name" value="CTP_transf_1"/>
    <property type="match status" value="1"/>
</dbReference>
<evidence type="ECO:0000256" key="14">
    <source>
        <dbReference type="ARBA" id="ARBA00023209"/>
    </source>
</evidence>
<accession>A0A061RAL8</accession>
<evidence type="ECO:0000256" key="13">
    <source>
        <dbReference type="ARBA" id="ARBA00023136"/>
    </source>
</evidence>
<keyword evidence="8 16" id="KW-0808">Transferase</keyword>
<evidence type="ECO:0000256" key="11">
    <source>
        <dbReference type="ARBA" id="ARBA00022989"/>
    </source>
</evidence>
<keyword evidence="11 16" id="KW-1133">Transmembrane helix</keyword>
<evidence type="ECO:0000256" key="1">
    <source>
        <dbReference type="ARBA" id="ARBA00001698"/>
    </source>
</evidence>
<keyword evidence="13 16" id="KW-0472">Membrane</keyword>
<feature type="transmembrane region" description="Helical" evidence="16">
    <location>
        <begin position="199"/>
        <end position="218"/>
    </location>
</feature>
<comment type="similarity">
    <text evidence="5 16 17">Belongs to the CDS family.</text>
</comment>
<dbReference type="InterPro" id="IPR016720">
    <property type="entry name" value="PC_Trfase_euk"/>
</dbReference>
<evidence type="ECO:0000256" key="17">
    <source>
        <dbReference type="RuleBase" id="RU003938"/>
    </source>
</evidence>
<comment type="catalytic activity">
    <reaction evidence="1 16 17">
        <text>a 1,2-diacyl-sn-glycero-3-phosphate + CTP + H(+) = a CDP-1,2-diacyl-sn-glycerol + diphosphate</text>
        <dbReference type="Rhea" id="RHEA:16229"/>
        <dbReference type="ChEBI" id="CHEBI:15378"/>
        <dbReference type="ChEBI" id="CHEBI:33019"/>
        <dbReference type="ChEBI" id="CHEBI:37563"/>
        <dbReference type="ChEBI" id="CHEBI:58332"/>
        <dbReference type="ChEBI" id="CHEBI:58608"/>
        <dbReference type="EC" id="2.7.7.41"/>
    </reaction>
</comment>
<sequence>MSDSTQNFVEKPEEASKSSSSNLRQRFPSKDFNPSFQCPLDSDEKDDEEVKPSILAAQEHKNKLRSLRIRTLSTLALFFLLILFVYLGHVFLVALLFFIQFVMVGELFKMARIAQKEKTLPGFRAQQWYFFFVATVYMYGRFVRKNLWSEITTDRRLMKVFGGLLRKHNLVSFSLYVAGFIMFVLSLRKRMYLYQFGQYAWTHMILLTVFMPSSFFVSNIFEGIIWLLLPCSLIFTNDIAAYLAGFFFGRTPLIKLSPKKTWEGFVGGLVGTVAAAILLSSVMGRFKWLTCPRTDLSIGYLSCPDDPLYQPRVFTLRDLDPWVPDVVIEHLADLARQPWAPQWLIGSVMSVEITAQPIQIHACFLAVFASLIGPFGGFFASGFKRAFKVKDFGRSIPGHGGMTDRMDCQILMAMFSYLWYHNIIRTAEATVSDVMDMVTSMGRADQLELINRLLEFASSEGLLQGQA</sequence>
<evidence type="ECO:0000256" key="4">
    <source>
        <dbReference type="ARBA" id="ARBA00005189"/>
    </source>
</evidence>
<dbReference type="InterPro" id="IPR000374">
    <property type="entry name" value="PC_trans"/>
</dbReference>
<name>A0A061RAL8_9CHLO</name>
<evidence type="ECO:0000256" key="15">
    <source>
        <dbReference type="ARBA" id="ARBA00023264"/>
    </source>
</evidence>
<proteinExistence type="inferred from homology"/>
<feature type="region of interest" description="Disordered" evidence="18">
    <location>
        <begin position="1"/>
        <end position="45"/>
    </location>
</feature>
<evidence type="ECO:0000256" key="16">
    <source>
        <dbReference type="PIRNR" id="PIRNR018269"/>
    </source>
</evidence>
<evidence type="ECO:0000256" key="3">
    <source>
        <dbReference type="ARBA" id="ARBA00005119"/>
    </source>
</evidence>
<evidence type="ECO:0000256" key="10">
    <source>
        <dbReference type="ARBA" id="ARBA00022695"/>
    </source>
</evidence>
<keyword evidence="12 16" id="KW-0443">Lipid metabolism</keyword>
<dbReference type="EC" id="2.7.7.41" evidence="6 16"/>
<evidence type="ECO:0000256" key="6">
    <source>
        <dbReference type="ARBA" id="ARBA00012487"/>
    </source>
</evidence>
<comment type="pathway">
    <text evidence="3 16 17">Phospholipid metabolism; CDP-diacylglycerol biosynthesis; CDP-diacylglycerol from sn-glycerol 3-phosphate: step 3/3.</text>
</comment>
<feature type="transmembrane region" description="Helical" evidence="16">
    <location>
        <begin position="128"/>
        <end position="148"/>
    </location>
</feature>
<evidence type="ECO:0000256" key="8">
    <source>
        <dbReference type="ARBA" id="ARBA00022679"/>
    </source>
</evidence>
<feature type="transmembrane region" description="Helical" evidence="16">
    <location>
        <begin position="261"/>
        <end position="283"/>
    </location>
</feature>
<reference evidence="19" key="1">
    <citation type="submission" date="2014-05" db="EMBL/GenBank/DDBJ databases">
        <title>The transcriptome of the halophilic microalga Tetraselmis sp. GSL018 isolated from the Great Salt Lake, Utah.</title>
        <authorList>
            <person name="Jinkerson R.E."/>
            <person name="D'Adamo S."/>
            <person name="Posewitz M.C."/>
        </authorList>
    </citation>
    <scope>NUCLEOTIDE SEQUENCE</scope>
    <source>
        <strain evidence="19">GSL018</strain>
    </source>
</reference>
<evidence type="ECO:0000313" key="19">
    <source>
        <dbReference type="EMBL" id="JAC69997.1"/>
    </source>
</evidence>
<dbReference type="GO" id="GO:0005789">
    <property type="term" value="C:endoplasmic reticulum membrane"/>
    <property type="evidence" value="ECO:0007669"/>
    <property type="project" value="TreeGrafter"/>
</dbReference>
<comment type="subcellular location">
    <subcellularLocation>
        <location evidence="2">Membrane</location>
        <topology evidence="2">Multi-pass membrane protein</topology>
    </subcellularLocation>
</comment>
<evidence type="ECO:0000256" key="5">
    <source>
        <dbReference type="ARBA" id="ARBA00010185"/>
    </source>
</evidence>
<evidence type="ECO:0000256" key="7">
    <source>
        <dbReference type="ARBA" id="ARBA00022516"/>
    </source>
</evidence>
<dbReference type="UniPathway" id="UPA00557">
    <property type="reaction ID" value="UER00614"/>
</dbReference>
<keyword evidence="15 16" id="KW-1208">Phospholipid metabolism</keyword>
<keyword evidence="9 16" id="KW-0812">Transmembrane</keyword>
<dbReference type="PANTHER" id="PTHR13773:SF8">
    <property type="entry name" value="PHOSPHATIDATE CYTIDYLYLTRANSFERASE, PHOTORECEPTOR-SPECIFIC"/>
    <property type="match status" value="1"/>
</dbReference>
<evidence type="ECO:0000256" key="12">
    <source>
        <dbReference type="ARBA" id="ARBA00023098"/>
    </source>
</evidence>
<dbReference type="EMBL" id="GBEZ01016236">
    <property type="protein sequence ID" value="JAC69997.1"/>
    <property type="molecule type" value="Transcribed_RNA"/>
</dbReference>
<protein>
    <recommendedName>
        <fullName evidence="6 16">Phosphatidate cytidylyltransferase</fullName>
        <ecNumber evidence="6 16">2.7.7.41</ecNumber>
    </recommendedName>
</protein>
<feature type="transmembrane region" description="Helical" evidence="16">
    <location>
        <begin position="224"/>
        <end position="249"/>
    </location>
</feature>
<keyword evidence="14 16" id="KW-0594">Phospholipid biosynthesis</keyword>
<organism evidence="19">
    <name type="scientific">Tetraselmis sp. GSL018</name>
    <dbReference type="NCBI Taxonomy" id="582737"/>
    <lineage>
        <taxon>Eukaryota</taxon>
        <taxon>Viridiplantae</taxon>
        <taxon>Chlorophyta</taxon>
        <taxon>core chlorophytes</taxon>
        <taxon>Chlorodendrophyceae</taxon>
        <taxon>Chlorodendrales</taxon>
        <taxon>Chlorodendraceae</taxon>
        <taxon>Tetraselmis</taxon>
    </lineage>
</organism>
<feature type="transmembrane region" description="Helical" evidence="16">
    <location>
        <begin position="168"/>
        <end position="187"/>
    </location>
</feature>
<dbReference type="PANTHER" id="PTHR13773">
    <property type="entry name" value="PHOSPHATIDATE CYTIDYLYLTRANSFERASE"/>
    <property type="match status" value="1"/>
</dbReference>
<dbReference type="PIRSF" id="PIRSF018269">
    <property type="entry name" value="PC_trans_euk"/>
    <property type="match status" value="1"/>
</dbReference>
<comment type="cofactor">
    <cofactor evidence="16">
        <name>Mg(2+)</name>
        <dbReference type="ChEBI" id="CHEBI:18420"/>
    </cofactor>
    <text evidence="16">Requires a divalent cation for activity.</text>
</comment>
<evidence type="ECO:0000256" key="18">
    <source>
        <dbReference type="SAM" id="MobiDB-lite"/>
    </source>
</evidence>